<dbReference type="GeneID" id="31008025"/>
<protein>
    <recommendedName>
        <fullName evidence="10">Cep57 centrosome microtubule-binding domain-containing protein</fullName>
    </recommendedName>
</protein>
<dbReference type="AlphaFoldDB" id="A0A225AN51"/>
<dbReference type="InterPro" id="IPR025925">
    <property type="entry name" value="PPC89_CLD"/>
</dbReference>
<feature type="compositionally biased region" description="Polar residues" evidence="5">
    <location>
        <begin position="688"/>
        <end position="701"/>
    </location>
</feature>
<keyword evidence="4" id="KW-0175">Coiled coil</keyword>
<dbReference type="OrthoDB" id="76453at2759"/>
<feature type="region of interest" description="Disordered" evidence="5">
    <location>
        <begin position="683"/>
        <end position="766"/>
    </location>
</feature>
<keyword evidence="3" id="KW-0206">Cytoskeleton</keyword>
<feature type="coiled-coil region" evidence="4">
    <location>
        <begin position="876"/>
        <end position="929"/>
    </location>
</feature>
<feature type="compositionally biased region" description="Acidic residues" evidence="5">
    <location>
        <begin position="76"/>
        <end position="92"/>
    </location>
</feature>
<feature type="coiled-coil region" evidence="4">
    <location>
        <begin position="427"/>
        <end position="503"/>
    </location>
</feature>
<sequence length="1013" mass="113193">MARPYDDLTMSDFDPENEALVSTRQLDHSDELPGIPGNPHRAKIATTTTTKSTSPRLDPEYTIDTSAINRAFPEFSDVESSPDDDDTEDDISVEIGRGMKKSSQNRRDDSRNSMMSIENSVRSASPAIKLDYPVTSTPPKSAMRSASKRGDNLRKDAQIRRASQMQKENIDPRPQPGRSKNQPRAAEARHTLSEMHARARETYDGSVISDERPQNPPPANTRTTRFGNVSAQIAAAVDSASRDAQFRESRRSKRDLAPNPTFTLDTVTNGSILLPDLPNISELVSGVYEDGTPVFTRQAKPRTTRFVSPPIADADASQSRAHLPLENVPIPDDEKALFVSLKLLQDKVADLEFAKSEAEKKLDDARQENHGLKVEKARRQKEQYDRLKLFGGEDGDQVRGNTKIMQDRNSRQTPNKVILLTGVLTHNSELEAVNLALQNRLDIADRKIQVHESALKSLAQERDSAVTQLGVAYLNTQDTHKENEKLKNENTELKSQITKLSTLVRQLAGNDTTTQSLPKTQQHTEHSTISTDNNDGYTQRTSGSTRARGQSKEQNNSTRDDPQSRVLSMVEREVSRMEKERQDEELFSLNLSRPATGNQESATRSTAHFRSGETERRKLPNTGKQRIKRVIVEEADTTELFNEDVRDNVKNQTGADKDFTVLSFIDDREIAKLRRRLEAERAARKQHQLTITREQSVNASTAKRVASDPPRKSSLKEPKTQAARPSSALGENPTTNNGDEGDCEDSVAGRRRRHSDYSVSSQTRRKKTIPELTSAFILPDITLRYPETTNREPARLSESAQKVLDSVAGHDGRNCTVCKRLLPEGVTHKHEEDHRQTISIPKPVPVSKRMPEPSIHNEDPTLRPSCPPAVALATVLKGLEDELSHLKMQLAVAQSSFSKHDASLGKRQRKSLSNKIEKLLKEIDTKADQIYALYDVLEGQKQDGHEMTEKEMEVTLQSIGIDVHGAGKLIDATDESFPVQVDNIDDYDDELPWEGFESTADITGRHTSRSVNL</sequence>
<evidence type="ECO:0000313" key="8">
    <source>
        <dbReference type="EMBL" id="OKL56376.1"/>
    </source>
</evidence>
<dbReference type="EMBL" id="LFMY01000014">
    <property type="protein sequence ID" value="OKL56376.1"/>
    <property type="molecule type" value="Genomic_DNA"/>
</dbReference>
<feature type="domain" description="PPC89 centrosome localisation" evidence="7">
    <location>
        <begin position="430"/>
        <end position="495"/>
    </location>
</feature>
<feature type="region of interest" description="Disordered" evidence="5">
    <location>
        <begin position="28"/>
        <end position="227"/>
    </location>
</feature>
<feature type="region of interest" description="Disordered" evidence="5">
    <location>
        <begin position="843"/>
        <end position="863"/>
    </location>
</feature>
<dbReference type="STRING" id="1441469.A0A225AN51"/>
<organism evidence="8 9">
    <name type="scientific">Talaromyces atroroseus</name>
    <dbReference type="NCBI Taxonomy" id="1441469"/>
    <lineage>
        <taxon>Eukaryota</taxon>
        <taxon>Fungi</taxon>
        <taxon>Dikarya</taxon>
        <taxon>Ascomycota</taxon>
        <taxon>Pezizomycotina</taxon>
        <taxon>Eurotiomycetes</taxon>
        <taxon>Eurotiomycetidae</taxon>
        <taxon>Eurotiales</taxon>
        <taxon>Trichocomaceae</taxon>
        <taxon>Talaromyces</taxon>
        <taxon>Talaromyces sect. Trachyspermi</taxon>
    </lineage>
</organism>
<feature type="compositionally biased region" description="Basic and acidic residues" evidence="5">
    <location>
        <begin position="186"/>
        <end position="213"/>
    </location>
</feature>
<evidence type="ECO:0008006" key="10">
    <source>
        <dbReference type="Google" id="ProtNLM"/>
    </source>
</evidence>
<dbReference type="Proteomes" id="UP000214365">
    <property type="component" value="Unassembled WGS sequence"/>
</dbReference>
<comment type="subcellular location">
    <subcellularLocation>
        <location evidence="1">Cytoplasm</location>
        <location evidence="1">Cytoskeleton</location>
        <location evidence="1">Microtubule organizing center</location>
    </subcellularLocation>
</comment>
<dbReference type="InterPro" id="IPR051756">
    <property type="entry name" value="Centrosomal_MT-associated"/>
</dbReference>
<feature type="compositionally biased region" description="Basic and acidic residues" evidence="5">
    <location>
        <begin position="849"/>
        <end position="861"/>
    </location>
</feature>
<dbReference type="InterPro" id="IPR024957">
    <property type="entry name" value="Cep57_MT-bd_dom"/>
</dbReference>
<feature type="domain" description="Cep57 centrosome microtubule-binding" evidence="6">
    <location>
        <begin position="860"/>
        <end position="936"/>
    </location>
</feature>
<evidence type="ECO:0000256" key="5">
    <source>
        <dbReference type="SAM" id="MobiDB-lite"/>
    </source>
</evidence>
<evidence type="ECO:0000259" key="7">
    <source>
        <dbReference type="Pfam" id="PF14197"/>
    </source>
</evidence>
<dbReference type="GO" id="GO:0008017">
    <property type="term" value="F:microtubule binding"/>
    <property type="evidence" value="ECO:0007669"/>
    <property type="project" value="InterPro"/>
</dbReference>
<feature type="region of interest" description="Disordered" evidence="5">
    <location>
        <begin position="512"/>
        <end position="566"/>
    </location>
</feature>
<feature type="region of interest" description="Disordered" evidence="5">
    <location>
        <begin position="595"/>
        <end position="623"/>
    </location>
</feature>
<reference evidence="8 9" key="1">
    <citation type="submission" date="2015-06" db="EMBL/GenBank/DDBJ databases">
        <title>Talaromyces atroroseus IBT 11181 draft genome.</title>
        <authorList>
            <person name="Rasmussen K.B."/>
            <person name="Rasmussen S."/>
            <person name="Petersen B."/>
            <person name="Sicheritz-Ponten T."/>
            <person name="Mortensen U.H."/>
            <person name="Thrane U."/>
        </authorList>
    </citation>
    <scope>NUCLEOTIDE SEQUENCE [LARGE SCALE GENOMIC DNA]</scope>
    <source>
        <strain evidence="8 9">IBT 11181</strain>
    </source>
</reference>
<dbReference type="PANTHER" id="PTHR19336:SF9">
    <property type="entry name" value="SPINDLE POLE BODY PROTEIN PPC89"/>
    <property type="match status" value="1"/>
</dbReference>
<keyword evidence="9" id="KW-1185">Reference proteome</keyword>
<feature type="coiled-coil region" evidence="4">
    <location>
        <begin position="341"/>
        <end position="382"/>
    </location>
</feature>
<feature type="compositionally biased region" description="Polar residues" evidence="5">
    <location>
        <begin position="114"/>
        <end position="123"/>
    </location>
</feature>
<evidence type="ECO:0000313" key="9">
    <source>
        <dbReference type="Proteomes" id="UP000214365"/>
    </source>
</evidence>
<feature type="region of interest" description="Disordered" evidence="5">
    <location>
        <begin position="240"/>
        <end position="261"/>
    </location>
</feature>
<proteinExistence type="predicted"/>
<feature type="compositionally biased region" description="Basic and acidic residues" evidence="5">
    <location>
        <begin position="148"/>
        <end position="159"/>
    </location>
</feature>
<dbReference type="Pfam" id="PF06657">
    <property type="entry name" value="Cep57_MT_bd"/>
    <property type="match status" value="1"/>
</dbReference>
<evidence type="ECO:0000256" key="2">
    <source>
        <dbReference type="ARBA" id="ARBA00022490"/>
    </source>
</evidence>
<feature type="compositionally biased region" description="Polar residues" evidence="5">
    <location>
        <begin position="512"/>
        <end position="557"/>
    </location>
</feature>
<feature type="compositionally biased region" description="Polar residues" evidence="5">
    <location>
        <begin position="595"/>
        <end position="608"/>
    </location>
</feature>
<dbReference type="GO" id="GO:0005815">
    <property type="term" value="C:microtubule organizing center"/>
    <property type="evidence" value="ECO:0007669"/>
    <property type="project" value="UniProtKB-SubCell"/>
</dbReference>
<comment type="caution">
    <text evidence="8">The sequence shown here is derived from an EMBL/GenBank/DDBJ whole genome shotgun (WGS) entry which is preliminary data.</text>
</comment>
<evidence type="ECO:0000256" key="3">
    <source>
        <dbReference type="ARBA" id="ARBA00023212"/>
    </source>
</evidence>
<dbReference type="PANTHER" id="PTHR19336">
    <property type="entry name" value="UNCHARACTERIZED DUF1167"/>
    <property type="match status" value="1"/>
</dbReference>
<keyword evidence="2" id="KW-0963">Cytoplasm</keyword>
<feature type="compositionally biased region" description="Basic and acidic residues" evidence="5">
    <location>
        <begin position="240"/>
        <end position="249"/>
    </location>
</feature>
<accession>A0A225AN51</accession>
<feature type="compositionally biased region" description="Basic and acidic residues" evidence="5">
    <location>
        <begin position="705"/>
        <end position="719"/>
    </location>
</feature>
<evidence type="ECO:0000256" key="1">
    <source>
        <dbReference type="ARBA" id="ARBA00004267"/>
    </source>
</evidence>
<name>A0A225AN51_TALAT</name>
<dbReference type="RefSeq" id="XP_020116497.1">
    <property type="nucleotide sequence ID" value="XM_020263174.1"/>
</dbReference>
<evidence type="ECO:0000259" key="6">
    <source>
        <dbReference type="Pfam" id="PF06657"/>
    </source>
</evidence>
<evidence type="ECO:0000256" key="4">
    <source>
        <dbReference type="SAM" id="Coils"/>
    </source>
</evidence>
<dbReference type="Pfam" id="PF14197">
    <property type="entry name" value="Cep57_CLD_2"/>
    <property type="match status" value="1"/>
</dbReference>
<gene>
    <name evidence="8" type="ORF">UA08_08269</name>
</gene>